<feature type="compositionally biased region" description="Polar residues" evidence="1">
    <location>
        <begin position="202"/>
        <end position="214"/>
    </location>
</feature>
<feature type="region of interest" description="Disordered" evidence="1">
    <location>
        <begin position="199"/>
        <end position="249"/>
    </location>
</feature>
<keyword evidence="3" id="KW-1185">Reference proteome</keyword>
<proteinExistence type="predicted"/>
<dbReference type="EMBL" id="KN121889">
    <property type="protein sequence ID" value="KFO35103.1"/>
    <property type="molecule type" value="Genomic_DNA"/>
</dbReference>
<dbReference type="Proteomes" id="UP000028990">
    <property type="component" value="Unassembled WGS sequence"/>
</dbReference>
<feature type="compositionally biased region" description="Polar residues" evidence="1">
    <location>
        <begin position="148"/>
        <end position="157"/>
    </location>
</feature>
<gene>
    <name evidence="2" type="ORF">H920_03501</name>
</gene>
<sequence length="249" mass="25875">MVKYTNRLRVLIRALVKQTQPLGFGGWDIAVPCGCATRVPWVCSCCMDAPASLLSVLWIIPSDVSAQSIGELVKPELGPSLIPHYHIQSSANPAALSFPISHSIYDVSGSTATSLAHALVLTALLLKGTAPSERGRDEVLQPAVEQGECSSVDTPGDTQRRPKRKADSPSPVVLRSEAEKVKQGGLSRLAVSRGCGRLATGSALTDPTPGSTDTAVGRGRPSPSRTVTGADGATVGSPALYSGRSALVP</sequence>
<dbReference type="AlphaFoldDB" id="A0A091DXA2"/>
<accession>A0A091DXA2</accession>
<evidence type="ECO:0000313" key="3">
    <source>
        <dbReference type="Proteomes" id="UP000028990"/>
    </source>
</evidence>
<protein>
    <submittedName>
        <fullName evidence="2">Uncharacterized protein</fullName>
    </submittedName>
</protein>
<feature type="region of interest" description="Disordered" evidence="1">
    <location>
        <begin position="134"/>
        <end position="174"/>
    </location>
</feature>
<organism evidence="2 3">
    <name type="scientific">Fukomys damarensis</name>
    <name type="common">Damaraland mole rat</name>
    <name type="synonym">Cryptomys damarensis</name>
    <dbReference type="NCBI Taxonomy" id="885580"/>
    <lineage>
        <taxon>Eukaryota</taxon>
        <taxon>Metazoa</taxon>
        <taxon>Chordata</taxon>
        <taxon>Craniata</taxon>
        <taxon>Vertebrata</taxon>
        <taxon>Euteleostomi</taxon>
        <taxon>Mammalia</taxon>
        <taxon>Eutheria</taxon>
        <taxon>Euarchontoglires</taxon>
        <taxon>Glires</taxon>
        <taxon>Rodentia</taxon>
        <taxon>Hystricomorpha</taxon>
        <taxon>Bathyergidae</taxon>
        <taxon>Fukomys</taxon>
    </lineage>
</organism>
<evidence type="ECO:0000313" key="2">
    <source>
        <dbReference type="EMBL" id="KFO35103.1"/>
    </source>
</evidence>
<evidence type="ECO:0000256" key="1">
    <source>
        <dbReference type="SAM" id="MobiDB-lite"/>
    </source>
</evidence>
<reference evidence="2 3" key="1">
    <citation type="submission" date="2013-11" db="EMBL/GenBank/DDBJ databases">
        <title>The Damaraland mole rat (Fukomys damarensis) genome and evolution of African mole rats.</title>
        <authorList>
            <person name="Gladyshev V.N."/>
            <person name="Fang X."/>
        </authorList>
    </citation>
    <scope>NUCLEOTIDE SEQUENCE [LARGE SCALE GENOMIC DNA]</scope>
    <source>
        <tissue evidence="2">Liver</tissue>
    </source>
</reference>
<name>A0A091DXA2_FUKDA</name>